<sequence length="179" mass="20355">MLCLMKVESGPAAASTKERGDAAVVQRKAWRVQDRMQCAVEHRELDQSFLVHASSRGIHVSKTCCGPRKDGRDLWGDFVLMRGERTTQLPLFFFFLCWEMRDCGRLIVPSILFSFLFDGNEDGPWWACPALGLSVERQAAIVGGRWRDLVSCAKFSGEANEWARRGRRTKNWRWVGVCG</sequence>
<proteinExistence type="predicted"/>
<protein>
    <submittedName>
        <fullName evidence="1">Uncharacterized protein</fullName>
    </submittedName>
</protein>
<evidence type="ECO:0000313" key="1">
    <source>
        <dbReference type="EMBL" id="KAF5851646.1"/>
    </source>
</evidence>
<name>A0A8H5ZM31_COCSA</name>
<reference evidence="1" key="1">
    <citation type="submission" date="2019-11" db="EMBL/GenBank/DDBJ databases">
        <title>Bipolaris sorokiniana Genome sequencing.</title>
        <authorList>
            <person name="Wang H."/>
        </authorList>
    </citation>
    <scope>NUCLEOTIDE SEQUENCE</scope>
</reference>
<gene>
    <name evidence="1" type="ORF">GGP41_004441</name>
</gene>
<evidence type="ECO:0000313" key="2">
    <source>
        <dbReference type="Proteomes" id="UP000624244"/>
    </source>
</evidence>
<dbReference type="Proteomes" id="UP000624244">
    <property type="component" value="Unassembled WGS sequence"/>
</dbReference>
<comment type="caution">
    <text evidence="1">The sequence shown here is derived from an EMBL/GenBank/DDBJ whole genome shotgun (WGS) entry which is preliminary data.</text>
</comment>
<dbReference type="EMBL" id="WNKQ01000005">
    <property type="protein sequence ID" value="KAF5851646.1"/>
    <property type="molecule type" value="Genomic_DNA"/>
</dbReference>
<dbReference type="AlphaFoldDB" id="A0A8H5ZM31"/>
<organism evidence="1 2">
    <name type="scientific">Cochliobolus sativus</name>
    <name type="common">Common root rot and spot blotch fungus</name>
    <name type="synonym">Bipolaris sorokiniana</name>
    <dbReference type="NCBI Taxonomy" id="45130"/>
    <lineage>
        <taxon>Eukaryota</taxon>
        <taxon>Fungi</taxon>
        <taxon>Dikarya</taxon>
        <taxon>Ascomycota</taxon>
        <taxon>Pezizomycotina</taxon>
        <taxon>Dothideomycetes</taxon>
        <taxon>Pleosporomycetidae</taxon>
        <taxon>Pleosporales</taxon>
        <taxon>Pleosporineae</taxon>
        <taxon>Pleosporaceae</taxon>
        <taxon>Bipolaris</taxon>
    </lineage>
</organism>
<accession>A0A8H5ZM31</accession>